<evidence type="ECO:0000256" key="3">
    <source>
        <dbReference type="SAM" id="Coils"/>
    </source>
</evidence>
<evidence type="ECO:0000313" key="6">
    <source>
        <dbReference type="Proteomes" id="UP000595437"/>
    </source>
</evidence>
<protein>
    <submittedName>
        <fullName evidence="5">Uncharacterized protein</fullName>
    </submittedName>
</protein>
<dbReference type="Pfam" id="PF09730">
    <property type="entry name" value="BicD"/>
    <property type="match status" value="1"/>
</dbReference>
<dbReference type="GO" id="GO:0005829">
    <property type="term" value="C:cytosol"/>
    <property type="evidence" value="ECO:0007669"/>
    <property type="project" value="TreeGrafter"/>
</dbReference>
<dbReference type="GO" id="GO:0070840">
    <property type="term" value="F:dynein complex binding"/>
    <property type="evidence" value="ECO:0007669"/>
    <property type="project" value="InterPro"/>
</dbReference>
<dbReference type="EMBL" id="CP045890">
    <property type="protein sequence ID" value="QQP56653.1"/>
    <property type="molecule type" value="Genomic_DNA"/>
</dbReference>
<keyword evidence="6" id="KW-1185">Reference proteome</keyword>
<dbReference type="GO" id="GO:0072393">
    <property type="term" value="P:microtubule anchoring at microtubule organizing center"/>
    <property type="evidence" value="ECO:0007669"/>
    <property type="project" value="TreeGrafter"/>
</dbReference>
<organism evidence="5 6">
    <name type="scientific">Caligus rogercresseyi</name>
    <name type="common">Sea louse</name>
    <dbReference type="NCBI Taxonomy" id="217165"/>
    <lineage>
        <taxon>Eukaryota</taxon>
        <taxon>Metazoa</taxon>
        <taxon>Ecdysozoa</taxon>
        <taxon>Arthropoda</taxon>
        <taxon>Crustacea</taxon>
        <taxon>Multicrustacea</taxon>
        <taxon>Hexanauplia</taxon>
        <taxon>Copepoda</taxon>
        <taxon>Siphonostomatoida</taxon>
        <taxon>Caligidae</taxon>
        <taxon>Caligus</taxon>
    </lineage>
</organism>
<dbReference type="GO" id="GO:0005794">
    <property type="term" value="C:Golgi apparatus"/>
    <property type="evidence" value="ECO:0007669"/>
    <property type="project" value="TreeGrafter"/>
</dbReference>
<dbReference type="PANTHER" id="PTHR31233">
    <property type="entry name" value="BICAUDAL D FAMILY MEMBER"/>
    <property type="match status" value="1"/>
</dbReference>
<dbReference type="Proteomes" id="UP000595437">
    <property type="component" value="Chromosome 1"/>
</dbReference>
<evidence type="ECO:0000256" key="4">
    <source>
        <dbReference type="SAM" id="MobiDB-lite"/>
    </source>
</evidence>
<dbReference type="OrthoDB" id="10069295at2759"/>
<evidence type="ECO:0000313" key="5">
    <source>
        <dbReference type="EMBL" id="QQP56653.1"/>
    </source>
</evidence>
<evidence type="ECO:0000256" key="2">
    <source>
        <dbReference type="ARBA" id="ARBA00023054"/>
    </source>
</evidence>
<proteinExistence type="inferred from homology"/>
<dbReference type="GO" id="GO:0008093">
    <property type="term" value="F:cytoskeletal anchor activity"/>
    <property type="evidence" value="ECO:0007669"/>
    <property type="project" value="InterPro"/>
</dbReference>
<feature type="compositionally biased region" description="Low complexity" evidence="4">
    <location>
        <begin position="351"/>
        <end position="360"/>
    </location>
</feature>
<dbReference type="GO" id="GO:0070507">
    <property type="term" value="P:regulation of microtubule cytoskeleton organization"/>
    <property type="evidence" value="ECO:0007669"/>
    <property type="project" value="TreeGrafter"/>
</dbReference>
<sequence length="369" mass="41554">MKIREDPSGNWSEQAERELLQMEDNLANLVSSSNEGIMEPDVAINNSRANWVPPQRPRLSGEQEQRPPLRHSYLGEAGIRVHPRHWNLRGRDEEHPKRAFQALHSGLRLHKAHSLKDHPGLQEAVHDVSQSHSFRTQALKLKTSKHLSNNSSGMGDPVAIQNSLETIKDMIKYLKDAVEKSIGPQEPVEGGGEPLSLDEVGESREQVVKLKSLLSTKREQIATLRAVVKANKSTAEVALSNLKSKYDKEKTVVSETMMKLRNELRLLKEDAATFSSLRAMFAARCEEYSTQIDEISRQYASAEDEKKTLNQLLRMAIHQKLSLTQKLEDVEMASEMRHNTPRRTRGLSNASKSGRGSSRSSYDHKSSGR</sequence>
<dbReference type="InterPro" id="IPR018477">
    <property type="entry name" value="BICD"/>
</dbReference>
<feature type="coiled-coil region" evidence="3">
    <location>
        <begin position="285"/>
        <end position="319"/>
    </location>
</feature>
<dbReference type="AlphaFoldDB" id="A0A7T8KIN7"/>
<accession>A0A7T8KIN7</accession>
<dbReference type="Gene3D" id="6.10.250.2470">
    <property type="match status" value="1"/>
</dbReference>
<gene>
    <name evidence="5" type="ORF">FKW44_001392</name>
</gene>
<comment type="similarity">
    <text evidence="1">Belongs to the BicD family.</text>
</comment>
<evidence type="ECO:0000256" key="1">
    <source>
        <dbReference type="ARBA" id="ARBA00010061"/>
    </source>
</evidence>
<reference evidence="6" key="1">
    <citation type="submission" date="2021-01" db="EMBL/GenBank/DDBJ databases">
        <title>Caligus Genome Assembly.</title>
        <authorList>
            <person name="Gallardo-Escarate C."/>
        </authorList>
    </citation>
    <scope>NUCLEOTIDE SEQUENCE [LARGE SCALE GENOMIC DNA]</scope>
</reference>
<keyword evidence="2 3" id="KW-0175">Coiled coil</keyword>
<name>A0A7T8KIN7_CALRO</name>
<feature type="region of interest" description="Disordered" evidence="4">
    <location>
        <begin position="332"/>
        <end position="369"/>
    </location>
</feature>
<feature type="region of interest" description="Disordered" evidence="4">
    <location>
        <begin position="48"/>
        <end position="67"/>
    </location>
</feature>
<dbReference type="GO" id="GO:0034452">
    <property type="term" value="F:dynactin binding"/>
    <property type="evidence" value="ECO:0007669"/>
    <property type="project" value="TreeGrafter"/>
</dbReference>
<dbReference type="PANTHER" id="PTHR31233:SF6">
    <property type="entry name" value="PROTEIN BICAUDAL D"/>
    <property type="match status" value="1"/>
</dbReference>